<keyword evidence="2" id="KW-1185">Reference proteome</keyword>
<protein>
    <submittedName>
        <fullName evidence="1">Uncharacterized protein</fullName>
    </submittedName>
</protein>
<accession>A0A8S1MC56</accession>
<reference evidence="1" key="1">
    <citation type="submission" date="2021-01" db="EMBL/GenBank/DDBJ databases">
        <authorList>
            <consortium name="Genoscope - CEA"/>
            <person name="William W."/>
        </authorList>
    </citation>
    <scope>NUCLEOTIDE SEQUENCE</scope>
</reference>
<proteinExistence type="predicted"/>
<dbReference type="Proteomes" id="UP000692954">
    <property type="component" value="Unassembled WGS sequence"/>
</dbReference>
<comment type="caution">
    <text evidence="1">The sequence shown here is derived from an EMBL/GenBank/DDBJ whole genome shotgun (WGS) entry which is preliminary data.</text>
</comment>
<evidence type="ECO:0000313" key="2">
    <source>
        <dbReference type="Proteomes" id="UP000692954"/>
    </source>
</evidence>
<sequence>MMRPQYSFPDFQNKIKVLEQMFIQKYQCTDKQEFYQIIIY</sequence>
<name>A0A8S1MC56_9CILI</name>
<organism evidence="1 2">
    <name type="scientific">Paramecium sonneborni</name>
    <dbReference type="NCBI Taxonomy" id="65129"/>
    <lineage>
        <taxon>Eukaryota</taxon>
        <taxon>Sar</taxon>
        <taxon>Alveolata</taxon>
        <taxon>Ciliophora</taxon>
        <taxon>Intramacronucleata</taxon>
        <taxon>Oligohymenophorea</taxon>
        <taxon>Peniculida</taxon>
        <taxon>Parameciidae</taxon>
        <taxon>Paramecium</taxon>
    </lineage>
</organism>
<dbReference type="AlphaFoldDB" id="A0A8S1MC56"/>
<dbReference type="EMBL" id="CAJJDN010000036">
    <property type="protein sequence ID" value="CAD8077817.1"/>
    <property type="molecule type" value="Genomic_DNA"/>
</dbReference>
<gene>
    <name evidence="1" type="ORF">PSON_ATCC_30995.1.T0360338</name>
</gene>
<evidence type="ECO:0000313" key="1">
    <source>
        <dbReference type="EMBL" id="CAD8077817.1"/>
    </source>
</evidence>